<accession>A0A9D2DW19</accession>
<reference evidence="2" key="1">
    <citation type="journal article" date="2021" name="PeerJ">
        <title>Extensive microbial diversity within the chicken gut microbiome revealed by metagenomics and culture.</title>
        <authorList>
            <person name="Gilroy R."/>
            <person name="Ravi A."/>
            <person name="Getino M."/>
            <person name="Pursley I."/>
            <person name="Horton D.L."/>
            <person name="Alikhan N.F."/>
            <person name="Baker D."/>
            <person name="Gharbi K."/>
            <person name="Hall N."/>
            <person name="Watson M."/>
            <person name="Adriaenssens E.M."/>
            <person name="Foster-Nyarko E."/>
            <person name="Jarju S."/>
            <person name="Secka A."/>
            <person name="Antonio M."/>
            <person name="Oren A."/>
            <person name="Chaudhuri R.R."/>
            <person name="La Ragione R."/>
            <person name="Hildebrand F."/>
            <person name="Pallen M.J."/>
        </authorList>
    </citation>
    <scope>NUCLEOTIDE SEQUENCE</scope>
    <source>
        <strain evidence="2">CHK33-5263</strain>
    </source>
</reference>
<gene>
    <name evidence="2" type="primary">yunB</name>
    <name evidence="2" type="ORF">H9812_00945</name>
</gene>
<dbReference type="NCBIfam" id="TIGR02832">
    <property type="entry name" value="spo_yunB"/>
    <property type="match status" value="1"/>
</dbReference>
<feature type="transmembrane region" description="Helical" evidence="1">
    <location>
        <begin position="12"/>
        <end position="32"/>
    </location>
</feature>
<dbReference type="EMBL" id="DXBS01000022">
    <property type="protein sequence ID" value="HIZ24034.1"/>
    <property type="molecule type" value="Genomic_DNA"/>
</dbReference>
<evidence type="ECO:0000256" key="1">
    <source>
        <dbReference type="SAM" id="Phobius"/>
    </source>
</evidence>
<sequence>MKKYRSRTNRIVRRIVFAALAVILVVCAVLYYRNVTATILSAVEEVMRARTTEAVNEAIYETLASEVRYDDLVEVVYNSAGEIRALTANSYEINRIARDCAYLSQKKLQERSEEGVTIPLGAFFGIDALVGTGPGVTISMIPVAVVTSRFTADFDSAGINQTRHSIYLEVASDLSVVLPGRTNRFTVTTQVLIAESVLVGDVPDTYLHANIFGGGYVAGATQ</sequence>
<keyword evidence="1" id="KW-1133">Transmembrane helix</keyword>
<organism evidence="2 3">
    <name type="scientific">Candidatus Gallimonas intestinigallinarum</name>
    <dbReference type="NCBI Taxonomy" id="2838604"/>
    <lineage>
        <taxon>Bacteria</taxon>
        <taxon>Bacillati</taxon>
        <taxon>Bacillota</taxon>
        <taxon>Clostridia</taxon>
        <taxon>Candidatus Gallimonas</taxon>
    </lineage>
</organism>
<evidence type="ECO:0000313" key="3">
    <source>
        <dbReference type="Proteomes" id="UP000824044"/>
    </source>
</evidence>
<dbReference type="Pfam" id="PF09560">
    <property type="entry name" value="Spore_YunB"/>
    <property type="match status" value="1"/>
</dbReference>
<dbReference type="Proteomes" id="UP000824044">
    <property type="component" value="Unassembled WGS sequence"/>
</dbReference>
<evidence type="ECO:0000313" key="2">
    <source>
        <dbReference type="EMBL" id="HIZ24034.1"/>
    </source>
</evidence>
<keyword evidence="1" id="KW-0472">Membrane</keyword>
<dbReference type="AlphaFoldDB" id="A0A9D2DW19"/>
<name>A0A9D2DW19_9FIRM</name>
<dbReference type="PIRSF" id="PIRSF021383">
    <property type="entry name" value="YunB"/>
    <property type="match status" value="1"/>
</dbReference>
<dbReference type="InterPro" id="IPR014197">
    <property type="entry name" value="Sporulation_prot_YunB"/>
</dbReference>
<reference evidence="2" key="2">
    <citation type="submission" date="2021-04" db="EMBL/GenBank/DDBJ databases">
        <authorList>
            <person name="Gilroy R."/>
        </authorList>
    </citation>
    <scope>NUCLEOTIDE SEQUENCE</scope>
    <source>
        <strain evidence="2">CHK33-5263</strain>
    </source>
</reference>
<keyword evidence="1" id="KW-0812">Transmembrane</keyword>
<proteinExistence type="predicted"/>
<comment type="caution">
    <text evidence="2">The sequence shown here is derived from an EMBL/GenBank/DDBJ whole genome shotgun (WGS) entry which is preliminary data.</text>
</comment>
<protein>
    <submittedName>
        <fullName evidence="2">Sporulation protein YunB</fullName>
    </submittedName>
</protein>